<reference evidence="1 2" key="1">
    <citation type="journal article" date="2023" name="BMC Biol.">
        <title>The compact genome of the sponge Oopsacas minuta (Hexactinellida) is lacking key metazoan core genes.</title>
        <authorList>
            <person name="Santini S."/>
            <person name="Schenkelaars Q."/>
            <person name="Jourda C."/>
            <person name="Duchesne M."/>
            <person name="Belahbib H."/>
            <person name="Rocher C."/>
            <person name="Selva M."/>
            <person name="Riesgo A."/>
            <person name="Vervoort M."/>
            <person name="Leys S.P."/>
            <person name="Kodjabachian L."/>
            <person name="Le Bivic A."/>
            <person name="Borchiellini C."/>
            <person name="Claverie J.M."/>
            <person name="Renard E."/>
        </authorList>
    </citation>
    <scope>NUCLEOTIDE SEQUENCE [LARGE SCALE GENOMIC DNA]</scope>
    <source>
        <strain evidence="1">SPO-2</strain>
    </source>
</reference>
<dbReference type="EMBL" id="JAKMXF010000296">
    <property type="protein sequence ID" value="KAI6652973.1"/>
    <property type="molecule type" value="Genomic_DNA"/>
</dbReference>
<evidence type="ECO:0000313" key="1">
    <source>
        <dbReference type="EMBL" id="KAI6652973.1"/>
    </source>
</evidence>
<protein>
    <submittedName>
        <fullName evidence="1">Uncharacterized protein</fullName>
    </submittedName>
</protein>
<dbReference type="AlphaFoldDB" id="A0AAV7JW29"/>
<gene>
    <name evidence="1" type="ORF">LOD99_4050</name>
</gene>
<keyword evidence="2" id="KW-1185">Reference proteome</keyword>
<organism evidence="1 2">
    <name type="scientific">Oopsacas minuta</name>
    <dbReference type="NCBI Taxonomy" id="111878"/>
    <lineage>
        <taxon>Eukaryota</taxon>
        <taxon>Metazoa</taxon>
        <taxon>Porifera</taxon>
        <taxon>Hexactinellida</taxon>
        <taxon>Hexasterophora</taxon>
        <taxon>Lyssacinosida</taxon>
        <taxon>Leucopsacidae</taxon>
        <taxon>Oopsacas</taxon>
    </lineage>
</organism>
<dbReference type="Proteomes" id="UP001165289">
    <property type="component" value="Unassembled WGS sequence"/>
</dbReference>
<accession>A0AAV7JW29</accession>
<sequence length="109" mass="12313">MWLLIIRAVILERNQVPVEKPIKLVSTHCFDNLHTIDIEKVKGEFNAYATEEFCSNLKLGLTQNANESLHNTIWILCPNGKYVSLQSIRISTAIAILTFNEGELSQLVS</sequence>
<comment type="caution">
    <text evidence="1">The sequence shown here is derived from an EMBL/GenBank/DDBJ whole genome shotgun (WGS) entry which is preliminary data.</text>
</comment>
<evidence type="ECO:0000313" key="2">
    <source>
        <dbReference type="Proteomes" id="UP001165289"/>
    </source>
</evidence>
<name>A0AAV7JW29_9METZ</name>
<proteinExistence type="predicted"/>